<sequence length="395" mass="43414">MSSAETNIHENEVSILQPDQEALKNAGKRDKQIVKTSVIAILANVLLAAFKAVIGVISGSIAITLDAVNNLSDAVSSVITIIGTKLATKEPDRKHPYGYGRIEYLSALIISVIVLYAGVTSLKESVTKIIHPETPSYTAVALIIVATAVLVKIFLGRYVESVGKRVNSDSLINSGKDATLDSIISASTLVAAVIFLLTKVSLESWLGAIISIVIIKSGIDMLREIISEILGQRSDNDLSKEIKAAAMEFPEVNGVYDLVLHNYGPDSYIGSFHIEVPDTLNAGDIDRLIRKITYAVYIRCRIIVAAISVYSINTKDQHVIDVREKIREIAGRNDYIIQMHGFYMSEEDKMIRFDLVVSFDSPDRFSTFNQVVSQVKEAYPDYKVFAVMDTDYSVS</sequence>
<evidence type="ECO:0000313" key="11">
    <source>
        <dbReference type="Proteomes" id="UP000460257"/>
    </source>
</evidence>
<keyword evidence="4 7" id="KW-0812">Transmembrane</keyword>
<accession>A0A6N7IYD7</accession>
<dbReference type="InterPro" id="IPR027469">
    <property type="entry name" value="Cation_efflux_TMD_sf"/>
</dbReference>
<evidence type="ECO:0000256" key="5">
    <source>
        <dbReference type="ARBA" id="ARBA00022989"/>
    </source>
</evidence>
<evidence type="ECO:0000313" key="10">
    <source>
        <dbReference type="EMBL" id="MQN01368.1"/>
    </source>
</evidence>
<reference evidence="10" key="1">
    <citation type="journal article" date="2020" name="Appl. Environ. Microbiol.">
        <title>Medium-Chain Fatty Acid Synthesis by 'Candidatus Weimeria bifida' gen. nov., sp. nov., and 'Candidatus Pseudoramibacter fermentans' sp. nov.</title>
        <authorList>
            <person name="Scarborough M.J."/>
            <person name="Myers K.S."/>
            <person name="Donohue T.J."/>
            <person name="Noguera D.R."/>
        </authorList>
    </citation>
    <scope>NUCLEOTIDE SEQUENCE</scope>
    <source>
        <strain evidence="10">LCO1.1</strain>
    </source>
</reference>
<dbReference type="Pfam" id="PF16916">
    <property type="entry name" value="ZT_dimer"/>
    <property type="match status" value="1"/>
</dbReference>
<evidence type="ECO:0000256" key="6">
    <source>
        <dbReference type="ARBA" id="ARBA00023136"/>
    </source>
</evidence>
<dbReference type="Gene3D" id="1.20.1510.10">
    <property type="entry name" value="Cation efflux protein transmembrane domain"/>
    <property type="match status" value="1"/>
</dbReference>
<dbReference type="AlphaFoldDB" id="A0A6N7IYD7"/>
<feature type="domain" description="Cation efflux protein transmembrane" evidence="8">
    <location>
        <begin position="38"/>
        <end position="230"/>
    </location>
</feature>
<organism evidence="10 11">
    <name type="scientific">Candidatus Weimeria bifida</name>
    <dbReference type="NCBI Taxonomy" id="2599074"/>
    <lineage>
        <taxon>Bacteria</taxon>
        <taxon>Bacillati</taxon>
        <taxon>Bacillota</taxon>
        <taxon>Clostridia</taxon>
        <taxon>Lachnospirales</taxon>
        <taxon>Lachnospiraceae</taxon>
        <taxon>Candidatus Weimeria</taxon>
    </lineage>
</organism>
<dbReference type="FunFam" id="1.20.1510.10:FF:000006">
    <property type="entry name" value="Divalent cation efflux transporter"/>
    <property type="match status" value="1"/>
</dbReference>
<evidence type="ECO:0000256" key="4">
    <source>
        <dbReference type="ARBA" id="ARBA00022692"/>
    </source>
</evidence>
<keyword evidence="6 7" id="KW-0472">Membrane</keyword>
<proteinExistence type="inferred from homology"/>
<dbReference type="SUPFAM" id="SSF160240">
    <property type="entry name" value="Cation efflux protein cytoplasmic domain-like"/>
    <property type="match status" value="1"/>
</dbReference>
<evidence type="ECO:0000256" key="2">
    <source>
        <dbReference type="ARBA" id="ARBA00008114"/>
    </source>
</evidence>
<evidence type="ECO:0000256" key="7">
    <source>
        <dbReference type="SAM" id="Phobius"/>
    </source>
</evidence>
<evidence type="ECO:0000259" key="9">
    <source>
        <dbReference type="Pfam" id="PF16916"/>
    </source>
</evidence>
<evidence type="ECO:0000256" key="1">
    <source>
        <dbReference type="ARBA" id="ARBA00004141"/>
    </source>
</evidence>
<feature type="transmembrane region" description="Helical" evidence="7">
    <location>
        <begin position="100"/>
        <end position="119"/>
    </location>
</feature>
<keyword evidence="3" id="KW-0813">Transport</keyword>
<comment type="caution">
    <text evidence="10">The sequence shown here is derived from an EMBL/GenBank/DDBJ whole genome shotgun (WGS) entry which is preliminary data.</text>
</comment>
<feature type="transmembrane region" description="Helical" evidence="7">
    <location>
        <begin position="204"/>
        <end position="222"/>
    </location>
</feature>
<dbReference type="Gene3D" id="3.30.70.1350">
    <property type="entry name" value="Cation efflux protein, cytoplasmic domain"/>
    <property type="match status" value="1"/>
</dbReference>
<name>A0A6N7IYD7_9FIRM</name>
<dbReference type="PANTHER" id="PTHR43840">
    <property type="entry name" value="MITOCHONDRIAL METAL TRANSPORTER 1-RELATED"/>
    <property type="match status" value="1"/>
</dbReference>
<dbReference type="EMBL" id="VOGC01000006">
    <property type="protein sequence ID" value="MQN01368.1"/>
    <property type="molecule type" value="Genomic_DNA"/>
</dbReference>
<dbReference type="InterPro" id="IPR027470">
    <property type="entry name" value="Cation_efflux_CTD"/>
</dbReference>
<dbReference type="InterPro" id="IPR036837">
    <property type="entry name" value="Cation_efflux_CTD_sf"/>
</dbReference>
<gene>
    <name evidence="10" type="ORF">FRC54_05490</name>
</gene>
<keyword evidence="5 7" id="KW-1133">Transmembrane helix</keyword>
<dbReference type="InterPro" id="IPR002524">
    <property type="entry name" value="Cation_efflux"/>
</dbReference>
<feature type="domain" description="Cation efflux protein cytoplasmic" evidence="9">
    <location>
        <begin position="236"/>
        <end position="295"/>
    </location>
</feature>
<dbReference type="Pfam" id="PF01545">
    <property type="entry name" value="Cation_efflux"/>
    <property type="match status" value="1"/>
</dbReference>
<feature type="transmembrane region" description="Helical" evidence="7">
    <location>
        <begin position="38"/>
        <end position="65"/>
    </location>
</feature>
<keyword evidence="11" id="KW-1185">Reference proteome</keyword>
<dbReference type="GO" id="GO:0008324">
    <property type="term" value="F:monoatomic cation transmembrane transporter activity"/>
    <property type="evidence" value="ECO:0007669"/>
    <property type="project" value="InterPro"/>
</dbReference>
<dbReference type="NCBIfam" id="TIGR01297">
    <property type="entry name" value="CDF"/>
    <property type="match status" value="1"/>
</dbReference>
<dbReference type="InterPro" id="IPR050291">
    <property type="entry name" value="CDF_Transporter"/>
</dbReference>
<dbReference type="InterPro" id="IPR058533">
    <property type="entry name" value="Cation_efflux_TM"/>
</dbReference>
<dbReference type="SUPFAM" id="SSF161111">
    <property type="entry name" value="Cation efflux protein transmembrane domain-like"/>
    <property type="match status" value="1"/>
</dbReference>
<comment type="subcellular location">
    <subcellularLocation>
        <location evidence="1">Membrane</location>
        <topology evidence="1">Multi-pass membrane protein</topology>
    </subcellularLocation>
</comment>
<evidence type="ECO:0000256" key="3">
    <source>
        <dbReference type="ARBA" id="ARBA00022448"/>
    </source>
</evidence>
<evidence type="ECO:0000259" key="8">
    <source>
        <dbReference type="Pfam" id="PF01545"/>
    </source>
</evidence>
<comment type="similarity">
    <text evidence="2">Belongs to the cation diffusion facilitator (CDF) transporter (TC 2.A.4) family.</text>
</comment>
<protein>
    <submittedName>
        <fullName evidence="10">Cation transporter</fullName>
    </submittedName>
</protein>
<dbReference type="PANTHER" id="PTHR43840:SF50">
    <property type="entry name" value="MANGANESE EFFLUX SYSTEM PROTEIN MNES"/>
    <property type="match status" value="1"/>
</dbReference>
<dbReference type="Proteomes" id="UP000460257">
    <property type="component" value="Unassembled WGS sequence"/>
</dbReference>
<dbReference type="GO" id="GO:0016020">
    <property type="term" value="C:membrane"/>
    <property type="evidence" value="ECO:0007669"/>
    <property type="project" value="UniProtKB-SubCell"/>
</dbReference>
<feature type="transmembrane region" description="Helical" evidence="7">
    <location>
        <begin position="139"/>
        <end position="159"/>
    </location>
</feature>